<evidence type="ECO:0000259" key="2">
    <source>
        <dbReference type="PROSITE" id="PS51186"/>
    </source>
</evidence>
<dbReference type="OrthoDB" id="677174at2"/>
<dbReference type="PROSITE" id="PS51186">
    <property type="entry name" value="GNAT"/>
    <property type="match status" value="1"/>
</dbReference>
<organism evidence="3 4">
    <name type="scientific">Ilumatobacter coccineus (strain NBRC 103263 / KCTC 29153 / YM16-304)</name>
    <dbReference type="NCBI Taxonomy" id="1313172"/>
    <lineage>
        <taxon>Bacteria</taxon>
        <taxon>Bacillati</taxon>
        <taxon>Actinomycetota</taxon>
        <taxon>Acidimicrobiia</taxon>
        <taxon>Acidimicrobiales</taxon>
        <taxon>Ilumatobacteraceae</taxon>
        <taxon>Ilumatobacter</taxon>
    </lineage>
</organism>
<evidence type="ECO:0000313" key="4">
    <source>
        <dbReference type="Proteomes" id="UP000011863"/>
    </source>
</evidence>
<feature type="transmembrane region" description="Helical" evidence="1">
    <location>
        <begin position="6"/>
        <end position="23"/>
    </location>
</feature>
<dbReference type="InterPro" id="IPR000182">
    <property type="entry name" value="GNAT_dom"/>
</dbReference>
<accession>A0A6C7E8A8</accession>
<evidence type="ECO:0000313" key="3">
    <source>
        <dbReference type="EMBL" id="BAN00828.1"/>
    </source>
</evidence>
<keyword evidence="1" id="KW-0812">Transmembrane</keyword>
<dbReference type="GO" id="GO:0016747">
    <property type="term" value="F:acyltransferase activity, transferring groups other than amino-acyl groups"/>
    <property type="evidence" value="ECO:0007669"/>
    <property type="project" value="InterPro"/>
</dbReference>
<sequence length="213" mass="23579">MIAFDGTEVIGYAASALVVLSLTMRSILKLRLISLCGSVTFLVYGILIESTPIIITNLCIAAINVWFLRKEFVVRTSGSADLGVSLIRHDSPFLRDFVEYHIDDICHFQPDFSMPVGDDVVAMMLTREGLPAGLVVGHIADDTLHIDLDYVLREHRDSRLGTWLYGQGAQVFRSLGVRRLRADAVTEAHEKYLHRAGFEATAAAHPGELELVL</sequence>
<protein>
    <recommendedName>
        <fullName evidence="2">N-acetyltransferase domain-containing protein</fullName>
    </recommendedName>
</protein>
<gene>
    <name evidence="3" type="ORF">YM304_05140</name>
</gene>
<dbReference type="KEGG" id="aym:YM304_05140"/>
<evidence type="ECO:0000256" key="1">
    <source>
        <dbReference type="SAM" id="Phobius"/>
    </source>
</evidence>
<keyword evidence="1" id="KW-0472">Membrane</keyword>
<dbReference type="Proteomes" id="UP000011863">
    <property type="component" value="Chromosome"/>
</dbReference>
<dbReference type="Pfam" id="PF00583">
    <property type="entry name" value="Acetyltransf_1"/>
    <property type="match status" value="1"/>
</dbReference>
<dbReference type="InterPro" id="IPR016181">
    <property type="entry name" value="Acyl_CoA_acyltransferase"/>
</dbReference>
<proteinExistence type="predicted"/>
<dbReference type="SUPFAM" id="SSF55729">
    <property type="entry name" value="Acyl-CoA N-acyltransferases (Nat)"/>
    <property type="match status" value="1"/>
</dbReference>
<dbReference type="AlphaFoldDB" id="A0A6C7E8A8"/>
<dbReference type="RefSeq" id="WP_015440076.1">
    <property type="nucleotide sequence ID" value="NC_020520.1"/>
</dbReference>
<keyword evidence="1" id="KW-1133">Transmembrane helix</keyword>
<feature type="domain" description="N-acetyltransferase" evidence="2">
    <location>
        <begin position="70"/>
        <end position="213"/>
    </location>
</feature>
<name>A0A6C7E8A8_ILUCY</name>
<dbReference type="Gene3D" id="3.40.630.30">
    <property type="match status" value="1"/>
</dbReference>
<keyword evidence="4" id="KW-1185">Reference proteome</keyword>
<reference evidence="3 4" key="1">
    <citation type="journal article" date="2013" name="Int. J. Syst. Evol. Microbiol.">
        <title>Ilumatobacter nonamiense sp. nov. and Ilumatobacter coccineum sp. nov., isolated from seashore sand.</title>
        <authorList>
            <person name="Matsumoto A."/>
            <person name="Kasai H."/>
            <person name="Matsuo Y."/>
            <person name="Shizuri Y."/>
            <person name="Ichikawa N."/>
            <person name="Fujita N."/>
            <person name="Omura S."/>
            <person name="Takahashi Y."/>
        </authorList>
    </citation>
    <scope>NUCLEOTIDE SEQUENCE [LARGE SCALE GENOMIC DNA]</scope>
    <source>
        <strain evidence="4">NBRC 103263 / KCTC 29153 / YM16-304</strain>
    </source>
</reference>
<dbReference type="EMBL" id="AP012057">
    <property type="protein sequence ID" value="BAN00828.1"/>
    <property type="molecule type" value="Genomic_DNA"/>
</dbReference>